<accession>A0A917N821</accession>
<organism evidence="2 3">
    <name type="scientific">Legionella impletisoli</name>
    <dbReference type="NCBI Taxonomy" id="343510"/>
    <lineage>
        <taxon>Bacteria</taxon>
        <taxon>Pseudomonadati</taxon>
        <taxon>Pseudomonadota</taxon>
        <taxon>Gammaproteobacteria</taxon>
        <taxon>Legionellales</taxon>
        <taxon>Legionellaceae</taxon>
        <taxon>Legionella</taxon>
    </lineage>
</organism>
<evidence type="ECO:0008006" key="4">
    <source>
        <dbReference type="Google" id="ProtNLM"/>
    </source>
</evidence>
<dbReference type="RefSeq" id="WP_131775408.1">
    <property type="nucleotide sequence ID" value="NZ_BMOB01000001.1"/>
</dbReference>
<dbReference type="OrthoDB" id="5650049at2"/>
<dbReference type="EMBL" id="BMOB01000001">
    <property type="protein sequence ID" value="GGI76532.1"/>
    <property type="molecule type" value="Genomic_DNA"/>
</dbReference>
<comment type="caution">
    <text evidence="2">The sequence shown here is derived from an EMBL/GenBank/DDBJ whole genome shotgun (WGS) entry which is preliminary data.</text>
</comment>
<dbReference type="Gene3D" id="2.40.160.20">
    <property type="match status" value="1"/>
</dbReference>
<evidence type="ECO:0000313" key="2">
    <source>
        <dbReference type="EMBL" id="GGI76532.1"/>
    </source>
</evidence>
<name>A0A917N821_9GAMM</name>
<evidence type="ECO:0000313" key="3">
    <source>
        <dbReference type="Proteomes" id="UP000630149"/>
    </source>
</evidence>
<sequence length="255" mass="27844">MLTKLITTLALTAPFSLYAGAMGTEVSDKSWFGAVGTGYTWPLKPSIDTPEALPGDSMSQGYDGSLSDSGFYSFAIGKQIHRYFDISLNYINNETFDYQKYLSSTSLSNAGHRYFSLNNRAVLLNAFIHPTDHYFTVTNVSLTPFVGAGIGYARNNLSDFYSAQTVQIGDSALGSITSIGPDMNKNAFAWQGSLGLNINPALDHLSFDIGYRYYDGGKFDGPSAIYTNNAGYQDSSAWSGHLKANQLFVNFKYTA</sequence>
<keyword evidence="1" id="KW-0732">Signal</keyword>
<dbReference type="AlphaFoldDB" id="A0A917N821"/>
<reference evidence="2" key="1">
    <citation type="journal article" date="2014" name="Int. J. Syst. Evol. Microbiol.">
        <title>Complete genome sequence of Corynebacterium casei LMG S-19264T (=DSM 44701T), isolated from a smear-ripened cheese.</title>
        <authorList>
            <consortium name="US DOE Joint Genome Institute (JGI-PGF)"/>
            <person name="Walter F."/>
            <person name="Albersmeier A."/>
            <person name="Kalinowski J."/>
            <person name="Ruckert C."/>
        </authorList>
    </citation>
    <scope>NUCLEOTIDE SEQUENCE</scope>
    <source>
        <strain evidence="2">JCM 13919</strain>
    </source>
</reference>
<dbReference type="SUPFAM" id="SSF56925">
    <property type="entry name" value="OMPA-like"/>
    <property type="match status" value="1"/>
</dbReference>
<reference evidence="2" key="2">
    <citation type="submission" date="2020-09" db="EMBL/GenBank/DDBJ databases">
        <authorList>
            <person name="Sun Q."/>
            <person name="Ohkuma M."/>
        </authorList>
    </citation>
    <scope>NUCLEOTIDE SEQUENCE</scope>
    <source>
        <strain evidence="2">JCM 13919</strain>
    </source>
</reference>
<gene>
    <name evidence="2" type="ORF">GCM10007966_01640</name>
</gene>
<feature type="signal peptide" evidence="1">
    <location>
        <begin position="1"/>
        <end position="19"/>
    </location>
</feature>
<evidence type="ECO:0000256" key="1">
    <source>
        <dbReference type="SAM" id="SignalP"/>
    </source>
</evidence>
<proteinExistence type="predicted"/>
<feature type="chain" id="PRO_5037366862" description="Opacity protein-like surface antigen" evidence="1">
    <location>
        <begin position="20"/>
        <end position="255"/>
    </location>
</feature>
<keyword evidence="3" id="KW-1185">Reference proteome</keyword>
<protein>
    <recommendedName>
        <fullName evidence="4">Opacity protein-like surface antigen</fullName>
    </recommendedName>
</protein>
<dbReference type="InterPro" id="IPR011250">
    <property type="entry name" value="OMP/PagP_B-barrel"/>
</dbReference>
<dbReference type="Proteomes" id="UP000630149">
    <property type="component" value="Unassembled WGS sequence"/>
</dbReference>